<keyword evidence="2" id="KW-0472">Membrane</keyword>
<dbReference type="InterPro" id="IPR000326">
    <property type="entry name" value="PAP2/HPO"/>
</dbReference>
<gene>
    <name evidence="4" type="ORF">GCM10017559_52450</name>
</gene>
<evidence type="ECO:0000259" key="3">
    <source>
        <dbReference type="SMART" id="SM00014"/>
    </source>
</evidence>
<keyword evidence="2" id="KW-0812">Transmembrane</keyword>
<feature type="domain" description="Phosphatidic acid phosphatase type 2/haloperoxidase" evidence="3">
    <location>
        <begin position="109"/>
        <end position="226"/>
    </location>
</feature>
<dbReference type="CDD" id="cd03392">
    <property type="entry name" value="PAP2_like_2"/>
    <property type="match status" value="1"/>
</dbReference>
<evidence type="ECO:0000313" key="4">
    <source>
        <dbReference type="EMBL" id="GAA3021261.1"/>
    </source>
</evidence>
<dbReference type="PANTHER" id="PTHR14969">
    <property type="entry name" value="SPHINGOSINE-1-PHOSPHATE PHOSPHOHYDROLASE"/>
    <property type="match status" value="1"/>
</dbReference>
<feature type="transmembrane region" description="Helical" evidence="2">
    <location>
        <begin position="113"/>
        <end position="134"/>
    </location>
</feature>
<dbReference type="SUPFAM" id="SSF48317">
    <property type="entry name" value="Acid phosphatase/Vanadium-dependent haloperoxidase"/>
    <property type="match status" value="1"/>
</dbReference>
<dbReference type="SMART" id="SM00014">
    <property type="entry name" value="acidPPc"/>
    <property type="match status" value="1"/>
</dbReference>
<keyword evidence="5" id="KW-1185">Reference proteome</keyword>
<dbReference type="Gene3D" id="1.20.144.10">
    <property type="entry name" value="Phosphatidic acid phosphatase type 2/haloperoxidase"/>
    <property type="match status" value="1"/>
</dbReference>
<dbReference type="Proteomes" id="UP001499930">
    <property type="component" value="Unassembled WGS sequence"/>
</dbReference>
<dbReference type="Pfam" id="PF01569">
    <property type="entry name" value="PAP2"/>
    <property type="match status" value="1"/>
</dbReference>
<feature type="transmembrane region" description="Helical" evidence="2">
    <location>
        <begin position="88"/>
        <end position="106"/>
    </location>
</feature>
<reference evidence="5" key="1">
    <citation type="journal article" date="2019" name="Int. J. Syst. Evol. Microbiol.">
        <title>The Global Catalogue of Microorganisms (GCM) 10K type strain sequencing project: providing services to taxonomists for standard genome sequencing and annotation.</title>
        <authorList>
            <consortium name="The Broad Institute Genomics Platform"/>
            <consortium name="The Broad Institute Genome Sequencing Center for Infectious Disease"/>
            <person name="Wu L."/>
            <person name="Ma J."/>
        </authorList>
    </citation>
    <scope>NUCLEOTIDE SEQUENCE [LARGE SCALE GENOMIC DNA]</scope>
    <source>
        <strain evidence="5">JCM 3106</strain>
    </source>
</reference>
<evidence type="ECO:0000256" key="1">
    <source>
        <dbReference type="SAM" id="MobiDB-lite"/>
    </source>
</evidence>
<feature type="transmembrane region" description="Helical" evidence="2">
    <location>
        <begin position="211"/>
        <end position="229"/>
    </location>
</feature>
<feature type="transmembrane region" description="Helical" evidence="2">
    <location>
        <begin position="28"/>
        <end position="49"/>
    </location>
</feature>
<keyword evidence="2" id="KW-1133">Transmembrane helix</keyword>
<feature type="transmembrane region" description="Helical" evidence="2">
    <location>
        <begin position="154"/>
        <end position="176"/>
    </location>
</feature>
<sequence length="259" mass="27324">MVRFIEGGPSSSRRADDHSADLRLGVRLTLALVSVAILAVPFVVLLVLVQTSSSPLKDLDEGVALALHAHALENPGYTTFLAIGTEVFGPWTWRVLVVLTAGWLWYRGAPRLAAWAVATITFGGLLNLAIKGIVDRARPDLPQPVAWAPGASFPSGHAMGAALGACILVLIALPFLRTLAARLALWGAAVAVMVFVAYTRVALGVHWTSDVIAGVALGVVVVVGTAAGFEAWRRGEGRRPVEPHMEGVEPDAFREDGSG</sequence>
<evidence type="ECO:0000313" key="5">
    <source>
        <dbReference type="Proteomes" id="UP001499930"/>
    </source>
</evidence>
<evidence type="ECO:0000256" key="2">
    <source>
        <dbReference type="SAM" id="Phobius"/>
    </source>
</evidence>
<protein>
    <recommendedName>
        <fullName evidence="3">Phosphatidic acid phosphatase type 2/haloperoxidase domain-containing protein</fullName>
    </recommendedName>
</protein>
<feature type="region of interest" description="Disordered" evidence="1">
    <location>
        <begin position="240"/>
        <end position="259"/>
    </location>
</feature>
<accession>A0ABP6KSW0</accession>
<organism evidence="4 5">
    <name type="scientific">Streptosporangium longisporum</name>
    <dbReference type="NCBI Taxonomy" id="46187"/>
    <lineage>
        <taxon>Bacteria</taxon>
        <taxon>Bacillati</taxon>
        <taxon>Actinomycetota</taxon>
        <taxon>Actinomycetes</taxon>
        <taxon>Streptosporangiales</taxon>
        <taxon>Streptosporangiaceae</taxon>
        <taxon>Streptosporangium</taxon>
    </lineage>
</organism>
<dbReference type="InterPro" id="IPR036938">
    <property type="entry name" value="PAP2/HPO_sf"/>
</dbReference>
<comment type="caution">
    <text evidence="4">The sequence shown here is derived from an EMBL/GenBank/DDBJ whole genome shotgun (WGS) entry which is preliminary data.</text>
</comment>
<name>A0ABP6KSW0_9ACTN</name>
<feature type="transmembrane region" description="Helical" evidence="2">
    <location>
        <begin position="183"/>
        <end position="205"/>
    </location>
</feature>
<proteinExistence type="predicted"/>
<dbReference type="EMBL" id="BAAAWD010000014">
    <property type="protein sequence ID" value="GAA3021261.1"/>
    <property type="molecule type" value="Genomic_DNA"/>
</dbReference>
<dbReference type="PANTHER" id="PTHR14969:SF13">
    <property type="entry name" value="AT30094P"/>
    <property type="match status" value="1"/>
</dbReference>